<proteinExistence type="predicted"/>
<accession>A0A1L7XU86</accession>
<feature type="chain" id="PRO_5011956404" evidence="1">
    <location>
        <begin position="23"/>
        <end position="193"/>
    </location>
</feature>
<dbReference type="OrthoDB" id="3545468at2759"/>
<evidence type="ECO:0000313" key="2">
    <source>
        <dbReference type="EMBL" id="CZR68537.1"/>
    </source>
</evidence>
<organism evidence="2 3">
    <name type="scientific">Phialocephala subalpina</name>
    <dbReference type="NCBI Taxonomy" id="576137"/>
    <lineage>
        <taxon>Eukaryota</taxon>
        <taxon>Fungi</taxon>
        <taxon>Dikarya</taxon>
        <taxon>Ascomycota</taxon>
        <taxon>Pezizomycotina</taxon>
        <taxon>Leotiomycetes</taxon>
        <taxon>Helotiales</taxon>
        <taxon>Mollisiaceae</taxon>
        <taxon>Phialocephala</taxon>
        <taxon>Phialocephala fortinii species complex</taxon>
    </lineage>
</organism>
<gene>
    <name evidence="2" type="ORF">PAC_18436</name>
</gene>
<reference evidence="2 3" key="1">
    <citation type="submission" date="2016-03" db="EMBL/GenBank/DDBJ databases">
        <authorList>
            <person name="Ploux O."/>
        </authorList>
    </citation>
    <scope>NUCLEOTIDE SEQUENCE [LARGE SCALE GENOMIC DNA]</scope>
    <source>
        <strain evidence="2 3">UAMH 11012</strain>
    </source>
</reference>
<keyword evidence="1" id="KW-0732">Signal</keyword>
<evidence type="ECO:0000313" key="3">
    <source>
        <dbReference type="Proteomes" id="UP000184330"/>
    </source>
</evidence>
<dbReference type="AlphaFoldDB" id="A0A1L7XU86"/>
<dbReference type="Proteomes" id="UP000184330">
    <property type="component" value="Unassembled WGS sequence"/>
</dbReference>
<feature type="signal peptide" evidence="1">
    <location>
        <begin position="1"/>
        <end position="22"/>
    </location>
</feature>
<keyword evidence="3" id="KW-1185">Reference proteome</keyword>
<name>A0A1L7XU86_9HELO</name>
<dbReference type="EMBL" id="FJOG01000056">
    <property type="protein sequence ID" value="CZR68537.1"/>
    <property type="molecule type" value="Genomic_DNA"/>
</dbReference>
<protein>
    <submittedName>
        <fullName evidence="2">Uncharacterized protein</fullName>
    </submittedName>
</protein>
<sequence>MAAILALVIPFLLLFQTSPVSAIPNVTAIRIGQGDCSAYPNSYFHAGDNADAFIFRPDQADNSSINGLHTRIDGQNLFVYESSTIDSTIFCCDRGGTILDGMGVQSLLLSTNLKDSELGYLSQGIKPETYAHEVDGVRLDGVFLGSANVTTWAFRRAGEDYYQVRLLVPGSANAKVGDLLDGEVKGFLKVLPP</sequence>
<evidence type="ECO:0000256" key="1">
    <source>
        <dbReference type="SAM" id="SignalP"/>
    </source>
</evidence>